<organism evidence="2 3">
    <name type="scientific">Cronartium quercuum f. sp. fusiforme G11</name>
    <dbReference type="NCBI Taxonomy" id="708437"/>
    <lineage>
        <taxon>Eukaryota</taxon>
        <taxon>Fungi</taxon>
        <taxon>Dikarya</taxon>
        <taxon>Basidiomycota</taxon>
        <taxon>Pucciniomycotina</taxon>
        <taxon>Pucciniomycetes</taxon>
        <taxon>Pucciniales</taxon>
        <taxon>Coleosporiaceae</taxon>
        <taxon>Cronartium</taxon>
    </lineage>
</organism>
<protein>
    <submittedName>
        <fullName evidence="2">Uncharacterized protein</fullName>
    </submittedName>
</protein>
<proteinExistence type="predicted"/>
<dbReference type="AlphaFoldDB" id="A0A9P6TGE8"/>
<evidence type="ECO:0000313" key="2">
    <source>
        <dbReference type="EMBL" id="KAG0150655.1"/>
    </source>
</evidence>
<dbReference type="EMBL" id="MU167218">
    <property type="protein sequence ID" value="KAG0150655.1"/>
    <property type="molecule type" value="Genomic_DNA"/>
</dbReference>
<name>A0A9P6TGE8_9BASI</name>
<accession>A0A9P6TGE8</accession>
<feature type="compositionally biased region" description="Acidic residues" evidence="1">
    <location>
        <begin position="289"/>
        <end position="308"/>
    </location>
</feature>
<dbReference type="Proteomes" id="UP000886653">
    <property type="component" value="Unassembled WGS sequence"/>
</dbReference>
<keyword evidence="3" id="KW-1185">Reference proteome</keyword>
<evidence type="ECO:0000256" key="1">
    <source>
        <dbReference type="SAM" id="MobiDB-lite"/>
    </source>
</evidence>
<reference evidence="2" key="1">
    <citation type="submission" date="2013-11" db="EMBL/GenBank/DDBJ databases">
        <title>Genome sequence of the fusiform rust pathogen reveals effectors for host alternation and coevolution with pine.</title>
        <authorList>
            <consortium name="DOE Joint Genome Institute"/>
            <person name="Smith K."/>
            <person name="Pendleton A."/>
            <person name="Kubisiak T."/>
            <person name="Anderson C."/>
            <person name="Salamov A."/>
            <person name="Aerts A."/>
            <person name="Riley R."/>
            <person name="Clum A."/>
            <person name="Lindquist E."/>
            <person name="Ence D."/>
            <person name="Campbell M."/>
            <person name="Kronenberg Z."/>
            <person name="Feau N."/>
            <person name="Dhillon B."/>
            <person name="Hamelin R."/>
            <person name="Burleigh J."/>
            <person name="Smith J."/>
            <person name="Yandell M."/>
            <person name="Nelson C."/>
            <person name="Grigoriev I."/>
            <person name="Davis J."/>
        </authorList>
    </citation>
    <scope>NUCLEOTIDE SEQUENCE</scope>
    <source>
        <strain evidence="2">G11</strain>
    </source>
</reference>
<sequence length="308" mass="34491">MTIKDPTLYSGYQKSPVGRAVYQKYGGVRGEAHSVLGWMWKCLTPEEKESYQKYVGVPKEHLNEVEIQEAPLQVHSTGKQIVPTASKDNTNHHCLSIDPEANVTRIAKSTSSHILVIGVSTKLGTNSFQMVARSPLALQFIKTHQQTYVNFDFLDASQSFCTGVEWWLISVHLFIDEHIPNGKEKTWPWVNCVAKLADWGLQLAFTEEAKTDLTFLSQGSNNLNDKNAAIIVDDLKHKRITLTKIPKDSSGLKKRAARGTGKIRKKQKVTIVHPEFFILSILTSAPDVEKDEENIGDEDEETDGAETE</sequence>
<comment type="caution">
    <text evidence="2">The sequence shown here is derived from an EMBL/GenBank/DDBJ whole genome shotgun (WGS) entry which is preliminary data.</text>
</comment>
<evidence type="ECO:0000313" key="3">
    <source>
        <dbReference type="Proteomes" id="UP000886653"/>
    </source>
</evidence>
<feature type="region of interest" description="Disordered" evidence="1">
    <location>
        <begin position="288"/>
        <end position="308"/>
    </location>
</feature>
<gene>
    <name evidence="2" type="ORF">CROQUDRAFT_87850</name>
</gene>